<dbReference type="InterPro" id="IPR038765">
    <property type="entry name" value="Papain-like_cys_pep_sf"/>
</dbReference>
<evidence type="ECO:0000256" key="1">
    <source>
        <dbReference type="ARBA" id="ARBA00005234"/>
    </source>
</evidence>
<dbReference type="PANTHER" id="PTHR37984:SF5">
    <property type="entry name" value="PROTEIN NYNRIN-LIKE"/>
    <property type="match status" value="1"/>
</dbReference>
<organism evidence="6 7">
    <name type="scientific">Perca fluviatilis</name>
    <name type="common">European perch</name>
    <dbReference type="NCBI Taxonomy" id="8168"/>
    <lineage>
        <taxon>Eukaryota</taxon>
        <taxon>Metazoa</taxon>
        <taxon>Chordata</taxon>
        <taxon>Craniata</taxon>
        <taxon>Vertebrata</taxon>
        <taxon>Euteleostomi</taxon>
        <taxon>Actinopterygii</taxon>
        <taxon>Neopterygii</taxon>
        <taxon>Teleostei</taxon>
        <taxon>Neoteleostei</taxon>
        <taxon>Acanthomorphata</taxon>
        <taxon>Eupercaria</taxon>
        <taxon>Perciformes</taxon>
        <taxon>Percoidei</taxon>
        <taxon>Percidae</taxon>
        <taxon>Percinae</taxon>
        <taxon>Perca</taxon>
    </lineage>
</organism>
<dbReference type="GO" id="GO:0015074">
    <property type="term" value="P:DNA integration"/>
    <property type="evidence" value="ECO:0007669"/>
    <property type="project" value="InterPro"/>
</dbReference>
<comment type="similarity">
    <text evidence="1">Belongs to the peptidase C48 family.</text>
</comment>
<keyword evidence="3" id="KW-0378">Hydrolase</keyword>
<dbReference type="Pfam" id="PF00665">
    <property type="entry name" value="rve"/>
    <property type="match status" value="1"/>
</dbReference>
<dbReference type="FunFam" id="3.30.420.10:FF:000032">
    <property type="entry name" value="Retrovirus-related Pol polyprotein from transposon 297-like Protein"/>
    <property type="match status" value="1"/>
</dbReference>
<keyword evidence="2" id="KW-0645">Protease</keyword>
<dbReference type="GO" id="GO:0008234">
    <property type="term" value="F:cysteine-type peptidase activity"/>
    <property type="evidence" value="ECO:0007669"/>
    <property type="project" value="InterPro"/>
</dbReference>
<sequence length="555" mass="61357">MKRAYTIKDKTQCNPIEVSEPFELVGMDPVGKLAVTPRGHTYICVMIGYMTKWVEVYPIQAKKAELVAEFIIDFFYCHGAPKGILTDGGKEFVNKINFSLCEQLDIKLSLCSPYHPQTNGLVEKVSGTIQGALRKMVKDHPNNWDLYIKPTVFGLRTKMQRTTKRSPFYLLYGREARYPPEIPDKWHISHDKVEAVAAEEKPCPHISAVQREVYPESSAKTSEKSSGREGRWRGSIEDKSVDLLAANGEAIKRIDLDHLKKFVEPQPRIPCKWVSSPQPEPIPPPPSASPQSLPSAGPQSLSVSPQLDPIPPPTSPLSLSSASPQPDPIPMTPPPSAVPQFLSTLSVSPEELKVLYPKETRALHLDPLVETPDSIKKCQDVKRSFMRHRQLPISRWACSAVDHPRQPDATSCGAFVCKFAQLLLRGEVLNVATDQAAITHLRREIACTLVTESVSNKGSGTGRVSVRAMCHRSLKKKIVLKDSSPVQLYETVCSCAADKALSNHTVALLFQTATYSHLHLLAVPPVLSCTETAQRWHKPRTMEHSLHGDAGGGCA</sequence>
<dbReference type="Gene3D" id="3.30.420.10">
    <property type="entry name" value="Ribonuclease H-like superfamily/Ribonuclease H"/>
    <property type="match status" value="1"/>
</dbReference>
<dbReference type="GO" id="GO:0006508">
    <property type="term" value="P:proteolysis"/>
    <property type="evidence" value="ECO:0007669"/>
    <property type="project" value="UniProtKB-KW"/>
</dbReference>
<feature type="compositionally biased region" description="Pro residues" evidence="4">
    <location>
        <begin position="278"/>
        <end position="288"/>
    </location>
</feature>
<gene>
    <name evidence="6" type="ORF">PFLUV_G00139860</name>
</gene>
<dbReference type="GO" id="GO:0003676">
    <property type="term" value="F:nucleic acid binding"/>
    <property type="evidence" value="ECO:0007669"/>
    <property type="project" value="InterPro"/>
</dbReference>
<feature type="compositionally biased region" description="Low complexity" evidence="4">
    <location>
        <begin position="289"/>
        <end position="307"/>
    </location>
</feature>
<evidence type="ECO:0000256" key="4">
    <source>
        <dbReference type="SAM" id="MobiDB-lite"/>
    </source>
</evidence>
<feature type="domain" description="Integrase catalytic" evidence="5">
    <location>
        <begin position="17"/>
        <end position="175"/>
    </location>
</feature>
<dbReference type="Proteomes" id="UP000465112">
    <property type="component" value="Chromosome 11"/>
</dbReference>
<accession>A0A6A5F0I3</accession>
<feature type="region of interest" description="Disordered" evidence="4">
    <location>
        <begin position="270"/>
        <end position="341"/>
    </location>
</feature>
<name>A0A6A5F0I3_PERFL</name>
<feature type="region of interest" description="Disordered" evidence="4">
    <location>
        <begin position="207"/>
        <end position="233"/>
    </location>
</feature>
<feature type="compositionally biased region" description="Basic and acidic residues" evidence="4">
    <location>
        <begin position="221"/>
        <end position="233"/>
    </location>
</feature>
<evidence type="ECO:0000313" key="6">
    <source>
        <dbReference type="EMBL" id="KAF1384199.1"/>
    </source>
</evidence>
<dbReference type="InterPro" id="IPR003653">
    <property type="entry name" value="Peptidase_C48_C"/>
</dbReference>
<evidence type="ECO:0000256" key="3">
    <source>
        <dbReference type="ARBA" id="ARBA00022801"/>
    </source>
</evidence>
<dbReference type="SUPFAM" id="SSF53098">
    <property type="entry name" value="Ribonuclease H-like"/>
    <property type="match status" value="1"/>
</dbReference>
<comment type="caution">
    <text evidence="6">The sequence shown here is derived from an EMBL/GenBank/DDBJ whole genome shotgun (WGS) entry which is preliminary data.</text>
</comment>
<dbReference type="EMBL" id="VHII01000011">
    <property type="protein sequence ID" value="KAF1384199.1"/>
    <property type="molecule type" value="Genomic_DNA"/>
</dbReference>
<dbReference type="AlphaFoldDB" id="A0A6A5F0I3"/>
<proteinExistence type="inferred from homology"/>
<dbReference type="Pfam" id="PF02902">
    <property type="entry name" value="Peptidase_C48"/>
    <property type="match status" value="1"/>
</dbReference>
<protein>
    <recommendedName>
        <fullName evidence="5">Integrase catalytic domain-containing protein</fullName>
    </recommendedName>
</protein>
<evidence type="ECO:0000313" key="7">
    <source>
        <dbReference type="Proteomes" id="UP000465112"/>
    </source>
</evidence>
<keyword evidence="7" id="KW-1185">Reference proteome</keyword>
<dbReference type="InterPro" id="IPR001584">
    <property type="entry name" value="Integrase_cat-core"/>
</dbReference>
<dbReference type="InterPro" id="IPR050951">
    <property type="entry name" value="Retrovirus_Pol_polyprotein"/>
</dbReference>
<dbReference type="PROSITE" id="PS50994">
    <property type="entry name" value="INTEGRASE"/>
    <property type="match status" value="1"/>
</dbReference>
<feature type="compositionally biased region" description="Pro residues" evidence="4">
    <location>
        <begin position="325"/>
        <end position="337"/>
    </location>
</feature>
<dbReference type="PANTHER" id="PTHR37984">
    <property type="entry name" value="PROTEIN CBG26694"/>
    <property type="match status" value="1"/>
</dbReference>
<dbReference type="Gene3D" id="3.40.395.10">
    <property type="entry name" value="Adenoviral Proteinase, Chain A"/>
    <property type="match status" value="1"/>
</dbReference>
<evidence type="ECO:0000256" key="2">
    <source>
        <dbReference type="ARBA" id="ARBA00022670"/>
    </source>
</evidence>
<dbReference type="InterPro" id="IPR036397">
    <property type="entry name" value="RNaseH_sf"/>
</dbReference>
<reference evidence="6 7" key="1">
    <citation type="submission" date="2019-06" db="EMBL/GenBank/DDBJ databases">
        <title>A chromosome-scale genome assembly of the European perch, Perca fluviatilis.</title>
        <authorList>
            <person name="Roques C."/>
            <person name="Zahm M."/>
            <person name="Cabau C."/>
            <person name="Klopp C."/>
            <person name="Bouchez O."/>
            <person name="Donnadieu C."/>
            <person name="Kuhl H."/>
            <person name="Gislard M."/>
            <person name="Guendouz S."/>
            <person name="Journot L."/>
            <person name="Haffray P."/>
            <person name="Bestin A."/>
            <person name="Morvezen R."/>
            <person name="Feron R."/>
            <person name="Wen M."/>
            <person name="Jouanno E."/>
            <person name="Herpin A."/>
            <person name="Schartl M."/>
            <person name="Postlethwait J."/>
            <person name="Schaerlinger B."/>
            <person name="Chardard D."/>
            <person name="Lecocq T."/>
            <person name="Poncet C."/>
            <person name="Jaffrelo L."/>
            <person name="Lampietro C."/>
            <person name="Guiguen Y."/>
        </authorList>
    </citation>
    <scope>NUCLEOTIDE SEQUENCE [LARGE SCALE GENOMIC DNA]</scope>
    <source>
        <tissue evidence="6">Blood</tissue>
    </source>
</reference>
<dbReference type="InterPro" id="IPR012337">
    <property type="entry name" value="RNaseH-like_sf"/>
</dbReference>
<evidence type="ECO:0000259" key="5">
    <source>
        <dbReference type="PROSITE" id="PS50994"/>
    </source>
</evidence>
<dbReference type="SUPFAM" id="SSF54001">
    <property type="entry name" value="Cysteine proteinases"/>
    <property type="match status" value="1"/>
</dbReference>